<feature type="compositionally biased region" description="Basic and acidic residues" evidence="1">
    <location>
        <begin position="43"/>
        <end position="61"/>
    </location>
</feature>
<reference evidence="2" key="1">
    <citation type="submission" date="2023-10" db="EMBL/GenBank/DDBJ databases">
        <authorList>
            <person name="Chen Y."/>
            <person name="Shah S."/>
            <person name="Dougan E. K."/>
            <person name="Thang M."/>
            <person name="Chan C."/>
        </authorList>
    </citation>
    <scope>NUCLEOTIDE SEQUENCE [LARGE SCALE GENOMIC DNA]</scope>
</reference>
<evidence type="ECO:0000313" key="3">
    <source>
        <dbReference type="Proteomes" id="UP001189429"/>
    </source>
</evidence>
<accession>A0ABN9UJE1</accession>
<gene>
    <name evidence="2" type="ORF">PCOR1329_LOCUS48733</name>
</gene>
<feature type="compositionally biased region" description="Low complexity" evidence="1">
    <location>
        <begin position="358"/>
        <end position="375"/>
    </location>
</feature>
<comment type="caution">
    <text evidence="2">The sequence shown here is derived from an EMBL/GenBank/DDBJ whole genome shotgun (WGS) entry which is preliminary data.</text>
</comment>
<sequence>MSNELQQLYEEEDVEGLRRALAEASSQAQKGSKTIADFSQKLARAESRQASRRELQEAHRAGEARRLAAALQAAEDAGIAEAELGPARQALLQAREREQDAATRNRAAEELRRAVSSDDAGRVEKALAAAEAAGLGGPEAAHARERLRQMRGRTGAERELSEATSSGDVYRIRAALATARQSGVGEKEMRQAQGELQRLKDQAHARRGLEAAVASADAEFLRRCIEEAKRVGISRQEIARAETAARELCQTQVGSELSQAVASGSLERLRAAARAAADAGVSGAEVDAAWERIRELEAHDWLRRQLAAAAASGDAARLQAAIKQADAGGLGAAEVATARARLDACHAQLHAQQEQRLARAGGAEPSAAADKAAPTVPGTVYGGGALAGAPTPIANAMRQCALWAQAPATVLQQPQQPSSGVGQQLQPHPPVAPHRAPSMDSVVTAPREPTAAPGADRRRAVRWA</sequence>
<feature type="compositionally biased region" description="Low complexity" evidence="1">
    <location>
        <begin position="411"/>
        <end position="426"/>
    </location>
</feature>
<feature type="region of interest" description="Disordered" evidence="1">
    <location>
        <begin position="20"/>
        <end position="61"/>
    </location>
</feature>
<evidence type="ECO:0000256" key="1">
    <source>
        <dbReference type="SAM" id="MobiDB-lite"/>
    </source>
</evidence>
<evidence type="ECO:0000313" key="2">
    <source>
        <dbReference type="EMBL" id="CAK0859319.1"/>
    </source>
</evidence>
<name>A0ABN9UJE1_9DINO</name>
<organism evidence="2 3">
    <name type="scientific">Prorocentrum cordatum</name>
    <dbReference type="NCBI Taxonomy" id="2364126"/>
    <lineage>
        <taxon>Eukaryota</taxon>
        <taxon>Sar</taxon>
        <taxon>Alveolata</taxon>
        <taxon>Dinophyceae</taxon>
        <taxon>Prorocentrales</taxon>
        <taxon>Prorocentraceae</taxon>
        <taxon>Prorocentrum</taxon>
    </lineage>
</organism>
<feature type="region of interest" description="Disordered" evidence="1">
    <location>
        <begin position="95"/>
        <end position="120"/>
    </location>
</feature>
<feature type="region of interest" description="Disordered" evidence="1">
    <location>
        <begin position="411"/>
        <end position="464"/>
    </location>
</feature>
<feature type="region of interest" description="Disordered" evidence="1">
    <location>
        <begin position="356"/>
        <end position="375"/>
    </location>
</feature>
<dbReference type="EMBL" id="CAUYUJ010015891">
    <property type="protein sequence ID" value="CAK0859319.1"/>
    <property type="molecule type" value="Genomic_DNA"/>
</dbReference>
<protein>
    <submittedName>
        <fullName evidence="2">Uncharacterized protein</fullName>
    </submittedName>
</protein>
<dbReference type="Proteomes" id="UP001189429">
    <property type="component" value="Unassembled WGS sequence"/>
</dbReference>
<keyword evidence="3" id="KW-1185">Reference proteome</keyword>
<proteinExistence type="predicted"/>